<evidence type="ECO:0000256" key="1">
    <source>
        <dbReference type="SAM" id="SignalP"/>
    </source>
</evidence>
<protein>
    <submittedName>
        <fullName evidence="3">Glycine zipper domain-containing protein</fullName>
    </submittedName>
</protein>
<evidence type="ECO:0000313" key="4">
    <source>
        <dbReference type="Proteomes" id="UP001244787"/>
    </source>
</evidence>
<dbReference type="Proteomes" id="UP001244787">
    <property type="component" value="Unassembled WGS sequence"/>
</dbReference>
<keyword evidence="4" id="KW-1185">Reference proteome</keyword>
<keyword evidence="1" id="KW-0732">Signal</keyword>
<sequence length="169" mass="17330">MKKIIFTSILLLFQIGISFGTFAQSAGEAVAKKMSVYVFPTKNQSAEQQAQDQSACYTWAVEQSGYDPINPTVVKAQQVPTGPDGAAVVGSAGGAAVGVAIGAIAGDAGKGAAIGAVSGAVVGRRRGNMQKASAQNQANNQAAQANKNLEDGFRKAFSACLEAKNYTVK</sequence>
<dbReference type="Pfam" id="PF13488">
    <property type="entry name" value="Gly-zipper_Omp"/>
    <property type="match status" value="1"/>
</dbReference>
<organism evidence="3 4">
    <name type="scientific">Aequorivita aurantiaca</name>
    <dbReference type="NCBI Taxonomy" id="3053356"/>
    <lineage>
        <taxon>Bacteria</taxon>
        <taxon>Pseudomonadati</taxon>
        <taxon>Bacteroidota</taxon>
        <taxon>Flavobacteriia</taxon>
        <taxon>Flavobacteriales</taxon>
        <taxon>Flavobacteriaceae</taxon>
        <taxon>Aequorivita</taxon>
    </lineage>
</organism>
<feature type="chain" id="PRO_5046391070" evidence="1">
    <location>
        <begin position="24"/>
        <end position="169"/>
    </location>
</feature>
<comment type="caution">
    <text evidence="3">The sequence shown here is derived from an EMBL/GenBank/DDBJ whole genome shotgun (WGS) entry which is preliminary data.</text>
</comment>
<accession>A0ABT8DE50</accession>
<evidence type="ECO:0000259" key="2">
    <source>
        <dbReference type="Pfam" id="PF13488"/>
    </source>
</evidence>
<name>A0ABT8DE50_9FLAO</name>
<reference evidence="3 4" key="1">
    <citation type="submission" date="2023-06" db="EMBL/GenBank/DDBJ databases">
        <authorList>
            <person name="Ye Y.-Q."/>
            <person name="Du Z.-J."/>
        </authorList>
    </citation>
    <scope>NUCLEOTIDE SEQUENCE [LARGE SCALE GENOMIC DNA]</scope>
    <source>
        <strain evidence="3 4">SDUM287046</strain>
    </source>
</reference>
<feature type="domain" description="Glycine zipper" evidence="2">
    <location>
        <begin position="89"/>
        <end position="131"/>
    </location>
</feature>
<evidence type="ECO:0000313" key="3">
    <source>
        <dbReference type="EMBL" id="MDN3723551.1"/>
    </source>
</evidence>
<proteinExistence type="predicted"/>
<gene>
    <name evidence="3" type="ORF">QRD02_04095</name>
</gene>
<dbReference type="InterPro" id="IPR039567">
    <property type="entry name" value="Gly-zipper"/>
</dbReference>
<dbReference type="EMBL" id="JAUGQQ010000002">
    <property type="protein sequence ID" value="MDN3723551.1"/>
    <property type="molecule type" value="Genomic_DNA"/>
</dbReference>
<dbReference type="RefSeq" id="WP_290253643.1">
    <property type="nucleotide sequence ID" value="NZ_JAUGQQ010000002.1"/>
</dbReference>
<feature type="signal peptide" evidence="1">
    <location>
        <begin position="1"/>
        <end position="23"/>
    </location>
</feature>